<evidence type="ECO:0000256" key="1">
    <source>
        <dbReference type="ARBA" id="ARBA00001966"/>
    </source>
</evidence>
<organism evidence="4">
    <name type="scientific">marine metagenome</name>
    <dbReference type="NCBI Taxonomy" id="408172"/>
    <lineage>
        <taxon>unclassified sequences</taxon>
        <taxon>metagenomes</taxon>
        <taxon>ecological metagenomes</taxon>
    </lineage>
</organism>
<dbReference type="EMBL" id="UINC01176861">
    <property type="protein sequence ID" value="SVD84192.1"/>
    <property type="molecule type" value="Genomic_DNA"/>
</dbReference>
<keyword evidence="2" id="KW-0004">4Fe-4S</keyword>
<comment type="cofactor">
    <cofactor evidence="1">
        <name>[4Fe-4S] cluster</name>
        <dbReference type="ChEBI" id="CHEBI:49883"/>
    </cofactor>
</comment>
<dbReference type="SUPFAM" id="SSF102114">
    <property type="entry name" value="Radical SAM enzymes"/>
    <property type="match status" value="1"/>
</dbReference>
<sequence>MANTIIEENLLDTINISLDAFTPETFVKIRGGRIETYHEIHDNIINIYKLKEQINPKIKIQVNIIDQPDAAHEIDDFKKYWEDKVDQVMVRTYYTATAVTGGTGLDITGDQKFEKVDRWPCTLFWRRITVTDDGGIQYCIDDWHHKSKLGHLDQNSIQEIWQSSKYNELRNYHLKGEQHKNPYCADCTEWQGMSWDYDYFIAM</sequence>
<dbReference type="PANTHER" id="PTHR43787:SF3">
    <property type="entry name" value="ARYLSULFATASE REGULATORY PROTEIN"/>
    <property type="match status" value="1"/>
</dbReference>
<evidence type="ECO:0000256" key="2">
    <source>
        <dbReference type="ARBA" id="ARBA00022485"/>
    </source>
</evidence>
<evidence type="ECO:0000313" key="4">
    <source>
        <dbReference type="EMBL" id="SVD84192.1"/>
    </source>
</evidence>
<keyword evidence="2" id="KW-0411">Iron-sulfur</keyword>
<feature type="domain" description="4Fe4S-binding SPASM" evidence="3">
    <location>
        <begin position="121"/>
        <end position="188"/>
    </location>
</feature>
<reference evidence="4" key="1">
    <citation type="submission" date="2018-05" db="EMBL/GenBank/DDBJ databases">
        <authorList>
            <person name="Lanie J.A."/>
            <person name="Ng W.-L."/>
            <person name="Kazmierczak K.M."/>
            <person name="Andrzejewski T.M."/>
            <person name="Davidsen T.M."/>
            <person name="Wayne K.J."/>
            <person name="Tettelin H."/>
            <person name="Glass J.I."/>
            <person name="Rusch D."/>
            <person name="Podicherti R."/>
            <person name="Tsui H.-C.T."/>
            <person name="Winkler M.E."/>
        </authorList>
    </citation>
    <scope>NUCLEOTIDE SEQUENCE</scope>
</reference>
<dbReference type="PANTHER" id="PTHR43787">
    <property type="entry name" value="FEMO COFACTOR BIOSYNTHESIS PROTEIN NIFB-RELATED"/>
    <property type="match status" value="1"/>
</dbReference>
<keyword evidence="2" id="KW-0479">Metal-binding</keyword>
<evidence type="ECO:0000259" key="3">
    <source>
        <dbReference type="Pfam" id="PF13186"/>
    </source>
</evidence>
<dbReference type="Gene3D" id="3.20.20.70">
    <property type="entry name" value="Aldolase class I"/>
    <property type="match status" value="1"/>
</dbReference>
<protein>
    <recommendedName>
        <fullName evidence="3">4Fe4S-binding SPASM domain-containing protein</fullName>
    </recommendedName>
</protein>
<name>A0A382YLN7_9ZZZZ</name>
<dbReference type="InterPro" id="IPR013785">
    <property type="entry name" value="Aldolase_TIM"/>
</dbReference>
<dbReference type="GO" id="GO:0051539">
    <property type="term" value="F:4 iron, 4 sulfur cluster binding"/>
    <property type="evidence" value="ECO:0007669"/>
    <property type="project" value="UniProtKB-KW"/>
</dbReference>
<dbReference type="AlphaFoldDB" id="A0A382YLN7"/>
<dbReference type="InterPro" id="IPR023885">
    <property type="entry name" value="4Fe4S-binding_SPASM_dom"/>
</dbReference>
<feature type="non-terminal residue" evidence="4">
    <location>
        <position position="203"/>
    </location>
</feature>
<dbReference type="InterPro" id="IPR058240">
    <property type="entry name" value="rSAM_sf"/>
</dbReference>
<keyword evidence="2" id="KW-0408">Iron</keyword>
<proteinExistence type="predicted"/>
<accession>A0A382YLN7</accession>
<gene>
    <name evidence="4" type="ORF">METZ01_LOCUS437046</name>
</gene>
<dbReference type="Pfam" id="PF13186">
    <property type="entry name" value="SPASM"/>
    <property type="match status" value="1"/>
</dbReference>
<dbReference type="CDD" id="cd21109">
    <property type="entry name" value="SPASM"/>
    <property type="match status" value="1"/>
</dbReference>